<protein>
    <submittedName>
        <fullName evidence="2">Uncharacterized protein</fullName>
    </submittedName>
</protein>
<dbReference type="AlphaFoldDB" id="A0AAN9JMY5"/>
<name>A0AAN9JMY5_CLITE</name>
<reference evidence="2 3" key="1">
    <citation type="submission" date="2024-01" db="EMBL/GenBank/DDBJ databases">
        <title>The genomes of 5 underutilized Papilionoideae crops provide insights into root nodulation and disease resistance.</title>
        <authorList>
            <person name="Yuan L."/>
        </authorList>
    </citation>
    <scope>NUCLEOTIDE SEQUENCE [LARGE SCALE GENOMIC DNA]</scope>
    <source>
        <strain evidence="2">LY-2023</strain>
        <tissue evidence="2">Leaf</tissue>
    </source>
</reference>
<dbReference type="PANTHER" id="PTHR34046:SF7">
    <property type="entry name" value="DUF740 FAMILY PROTEIN"/>
    <property type="match status" value="1"/>
</dbReference>
<feature type="region of interest" description="Disordered" evidence="1">
    <location>
        <begin position="51"/>
        <end position="71"/>
    </location>
</feature>
<dbReference type="Pfam" id="PF05340">
    <property type="entry name" value="DUF740"/>
    <property type="match status" value="1"/>
</dbReference>
<evidence type="ECO:0000256" key="1">
    <source>
        <dbReference type="SAM" id="MobiDB-lite"/>
    </source>
</evidence>
<dbReference type="PANTHER" id="PTHR34046">
    <property type="entry name" value="OS06G0218800 PROTEIN"/>
    <property type="match status" value="1"/>
</dbReference>
<evidence type="ECO:0000313" key="2">
    <source>
        <dbReference type="EMBL" id="KAK7301166.1"/>
    </source>
</evidence>
<accession>A0AAN9JMY5</accession>
<evidence type="ECO:0000313" key="3">
    <source>
        <dbReference type="Proteomes" id="UP001359559"/>
    </source>
</evidence>
<dbReference type="Proteomes" id="UP001359559">
    <property type="component" value="Unassembled WGS sequence"/>
</dbReference>
<feature type="compositionally biased region" description="Low complexity" evidence="1">
    <location>
        <begin position="61"/>
        <end position="71"/>
    </location>
</feature>
<feature type="compositionally biased region" description="Polar residues" evidence="1">
    <location>
        <begin position="51"/>
        <end position="60"/>
    </location>
</feature>
<dbReference type="EMBL" id="JAYKXN010000003">
    <property type="protein sequence ID" value="KAK7301166.1"/>
    <property type="molecule type" value="Genomic_DNA"/>
</dbReference>
<keyword evidence="3" id="KW-1185">Reference proteome</keyword>
<proteinExistence type="predicted"/>
<sequence length="179" mass="19953">MENLRRHFTKKNERVIGRVKINGHCKKHPKHHQSPGVCSLCLREKLTRLSSSNSPRTTLGSCDSSSSSSSSLSSSYYSSSSTSSCASPMHCFRFTIEEKSGSSMSIFLLTGNHGIIKRKSLAIVPRRTDYEGGAHHNKSANKIGFCFKLLRPRSKRVEEDHMESSKLGSFSIKIRETMA</sequence>
<comment type="caution">
    <text evidence="2">The sequence shown here is derived from an EMBL/GenBank/DDBJ whole genome shotgun (WGS) entry which is preliminary data.</text>
</comment>
<gene>
    <name evidence="2" type="ORF">RJT34_12027</name>
</gene>
<organism evidence="2 3">
    <name type="scientific">Clitoria ternatea</name>
    <name type="common">Butterfly pea</name>
    <dbReference type="NCBI Taxonomy" id="43366"/>
    <lineage>
        <taxon>Eukaryota</taxon>
        <taxon>Viridiplantae</taxon>
        <taxon>Streptophyta</taxon>
        <taxon>Embryophyta</taxon>
        <taxon>Tracheophyta</taxon>
        <taxon>Spermatophyta</taxon>
        <taxon>Magnoliopsida</taxon>
        <taxon>eudicotyledons</taxon>
        <taxon>Gunneridae</taxon>
        <taxon>Pentapetalae</taxon>
        <taxon>rosids</taxon>
        <taxon>fabids</taxon>
        <taxon>Fabales</taxon>
        <taxon>Fabaceae</taxon>
        <taxon>Papilionoideae</taxon>
        <taxon>50 kb inversion clade</taxon>
        <taxon>NPAAA clade</taxon>
        <taxon>indigoferoid/millettioid clade</taxon>
        <taxon>Phaseoleae</taxon>
        <taxon>Clitoria</taxon>
    </lineage>
</organism>
<dbReference type="InterPro" id="IPR008004">
    <property type="entry name" value="OCTOPUS-like"/>
</dbReference>